<protein>
    <submittedName>
        <fullName evidence="1">Uncharacterized protein YjbI with pentapeptide repeats</fullName>
    </submittedName>
</protein>
<dbReference type="Pfam" id="PF00805">
    <property type="entry name" value="Pentapeptide"/>
    <property type="match status" value="1"/>
</dbReference>
<dbReference type="InterPro" id="IPR051082">
    <property type="entry name" value="Pentapeptide-BTB/POZ_domain"/>
</dbReference>
<proteinExistence type="predicted"/>
<comment type="caution">
    <text evidence="1">The sequence shown here is derived from an EMBL/GenBank/DDBJ whole genome shotgun (WGS) entry which is preliminary data.</text>
</comment>
<dbReference type="SUPFAM" id="SSF141571">
    <property type="entry name" value="Pentapeptide repeat-like"/>
    <property type="match status" value="1"/>
</dbReference>
<dbReference type="EMBL" id="JAUSUF010000001">
    <property type="protein sequence ID" value="MDQ0148627.1"/>
    <property type="molecule type" value="Genomic_DNA"/>
</dbReference>
<sequence>MARNSREEGFHYNNTEKKDKNFMYSNLKRSNCYNCNFAGSNFDYVSFRGAHFKSCSFLNCSFKGAEFVGANLKGSKFKEAHFEDTIFEGVKLDGVNFKDAKFKNTIFVGCDLKSTKNLNINDPEIRVFEKMPEIEISEDLREATLNVMKNEYVKKARIFDTKEGKLNLITLMILLENFDEKDLIDGLNNIQSELDKDFHTLSYVIKYLKNKK</sequence>
<dbReference type="Proteomes" id="UP001228504">
    <property type="component" value="Unassembled WGS sequence"/>
</dbReference>
<evidence type="ECO:0000313" key="2">
    <source>
        <dbReference type="Proteomes" id="UP001228504"/>
    </source>
</evidence>
<evidence type="ECO:0000313" key="1">
    <source>
        <dbReference type="EMBL" id="MDQ0148627.1"/>
    </source>
</evidence>
<name>A0ABT9UPQ0_9FIRM</name>
<dbReference type="RefSeq" id="WP_307482883.1">
    <property type="nucleotide sequence ID" value="NZ_JAUSUF010000001.1"/>
</dbReference>
<dbReference type="Pfam" id="PF13599">
    <property type="entry name" value="Pentapeptide_4"/>
    <property type="match status" value="1"/>
</dbReference>
<dbReference type="PANTHER" id="PTHR14136">
    <property type="entry name" value="BTB_POZ DOMAIN-CONTAINING PROTEIN KCTD9"/>
    <property type="match status" value="1"/>
</dbReference>
<organism evidence="1 2">
    <name type="scientific">Eubacterium multiforme</name>
    <dbReference type="NCBI Taxonomy" id="83339"/>
    <lineage>
        <taxon>Bacteria</taxon>
        <taxon>Bacillati</taxon>
        <taxon>Bacillota</taxon>
        <taxon>Clostridia</taxon>
        <taxon>Eubacteriales</taxon>
        <taxon>Eubacteriaceae</taxon>
        <taxon>Eubacterium</taxon>
    </lineage>
</organism>
<keyword evidence="2" id="KW-1185">Reference proteome</keyword>
<dbReference type="PANTHER" id="PTHR14136:SF17">
    <property type="entry name" value="BTB_POZ DOMAIN-CONTAINING PROTEIN KCTD9"/>
    <property type="match status" value="1"/>
</dbReference>
<dbReference type="InterPro" id="IPR001646">
    <property type="entry name" value="5peptide_repeat"/>
</dbReference>
<accession>A0ABT9UPQ0</accession>
<dbReference type="Gene3D" id="2.160.20.80">
    <property type="entry name" value="E3 ubiquitin-protein ligase SopA"/>
    <property type="match status" value="1"/>
</dbReference>
<gene>
    <name evidence="1" type="ORF">J2S18_000544</name>
</gene>
<reference evidence="1 2" key="1">
    <citation type="submission" date="2023-07" db="EMBL/GenBank/DDBJ databases">
        <title>Genomic Encyclopedia of Type Strains, Phase IV (KMG-IV): sequencing the most valuable type-strain genomes for metagenomic binning, comparative biology and taxonomic classification.</title>
        <authorList>
            <person name="Goeker M."/>
        </authorList>
    </citation>
    <scope>NUCLEOTIDE SEQUENCE [LARGE SCALE GENOMIC DNA]</scope>
    <source>
        <strain evidence="1 2">DSM 20694</strain>
    </source>
</reference>